<proteinExistence type="predicted"/>
<gene>
    <name evidence="1" type="ORF">TRAPUB_11472</name>
</gene>
<sequence length="102" mass="10109">MTTKTLVESTPRPARLALLVGGFSAVPAAPAESVMVKVTWTPSTSVEILPRGSEGGGDTPRVVTGVASDWLALGAVAAVVCCLDSDAGVSVAEAAGEAEGVD</sequence>
<dbReference type="AlphaFoldDB" id="A0A1M2VWI1"/>
<keyword evidence="2" id="KW-1185">Reference proteome</keyword>
<protein>
    <submittedName>
        <fullName evidence="1">Uncharacterized protein</fullName>
    </submittedName>
</protein>
<evidence type="ECO:0000313" key="2">
    <source>
        <dbReference type="Proteomes" id="UP000184267"/>
    </source>
</evidence>
<reference evidence="1 2" key="1">
    <citation type="submission" date="2016-10" db="EMBL/GenBank/DDBJ databases">
        <title>Genome sequence of the basidiomycete white-rot fungus Trametes pubescens.</title>
        <authorList>
            <person name="Makela M.R."/>
            <person name="Granchi Z."/>
            <person name="Peng M."/>
            <person name="De Vries R.P."/>
            <person name="Grigoriev I."/>
            <person name="Riley R."/>
            <person name="Hilden K."/>
        </authorList>
    </citation>
    <scope>NUCLEOTIDE SEQUENCE [LARGE SCALE GENOMIC DNA]</scope>
    <source>
        <strain evidence="1 2">FBCC735</strain>
    </source>
</reference>
<dbReference type="EMBL" id="MNAD01000546">
    <property type="protein sequence ID" value="OJT11977.1"/>
    <property type="molecule type" value="Genomic_DNA"/>
</dbReference>
<comment type="caution">
    <text evidence="1">The sequence shown here is derived from an EMBL/GenBank/DDBJ whole genome shotgun (WGS) entry which is preliminary data.</text>
</comment>
<accession>A0A1M2VWI1</accession>
<organism evidence="1 2">
    <name type="scientific">Trametes pubescens</name>
    <name type="common">White-rot fungus</name>
    <dbReference type="NCBI Taxonomy" id="154538"/>
    <lineage>
        <taxon>Eukaryota</taxon>
        <taxon>Fungi</taxon>
        <taxon>Dikarya</taxon>
        <taxon>Basidiomycota</taxon>
        <taxon>Agaricomycotina</taxon>
        <taxon>Agaricomycetes</taxon>
        <taxon>Polyporales</taxon>
        <taxon>Polyporaceae</taxon>
        <taxon>Trametes</taxon>
    </lineage>
</organism>
<dbReference type="Proteomes" id="UP000184267">
    <property type="component" value="Unassembled WGS sequence"/>
</dbReference>
<name>A0A1M2VWI1_TRAPU</name>
<evidence type="ECO:0000313" key="1">
    <source>
        <dbReference type="EMBL" id="OJT11977.1"/>
    </source>
</evidence>